<evidence type="ECO:0000313" key="4">
    <source>
        <dbReference type="Proteomes" id="UP000715965"/>
    </source>
</evidence>
<feature type="domain" description="NAD(P)-binding" evidence="2">
    <location>
        <begin position="55"/>
        <end position="304"/>
    </location>
</feature>
<dbReference type="PROSITE" id="PS00061">
    <property type="entry name" value="ADH_SHORT"/>
    <property type="match status" value="1"/>
</dbReference>
<dbReference type="Proteomes" id="UP000715965">
    <property type="component" value="Unassembled WGS sequence"/>
</dbReference>
<sequence length="311" mass="33521">MGAAHHPRGAVRDDGARRPGAGGKGRVILRIAVTGADGFTGRHFIRCAQAAGHPVQVLDAELTDAHALRAQVQACEADAVLHLAGLAFVGHGDARAFYDVNLFGTLHLLEALAATGRPLRRVLLASSANVYGNRGGEAIDETRCPAPVNHYASSKLAMEHMARTWADRLPITIARPFNYTGPGQSPQFVIPKLVDHFARRAEVVRLGNLQVHREYNDVRFVCEAYLRLLQAPQAPDTVNICTGRTWDLAGVIAQLQAQSGHALRVEVDPALVRAHEVHRLCGDPARLRAAVGDIPAPTLEETLAWMLSSPA</sequence>
<dbReference type="InterPro" id="IPR016040">
    <property type="entry name" value="NAD(P)-bd_dom"/>
</dbReference>
<protein>
    <submittedName>
        <fullName evidence="3">GDP-mannose 4,6-dehydratase</fullName>
    </submittedName>
</protein>
<evidence type="ECO:0000259" key="2">
    <source>
        <dbReference type="Pfam" id="PF16363"/>
    </source>
</evidence>
<dbReference type="InterPro" id="IPR020904">
    <property type="entry name" value="Sc_DH/Rdtase_CS"/>
</dbReference>
<dbReference type="Gene3D" id="3.40.50.720">
    <property type="entry name" value="NAD(P)-binding Rossmann-like Domain"/>
    <property type="match status" value="1"/>
</dbReference>
<accession>A0ABR9SIZ1</accession>
<name>A0ABR9SIZ1_9BURK</name>
<feature type="region of interest" description="Disordered" evidence="1">
    <location>
        <begin position="1"/>
        <end position="22"/>
    </location>
</feature>
<comment type="caution">
    <text evidence="3">The sequence shown here is derived from an EMBL/GenBank/DDBJ whole genome shotgun (WGS) entry which is preliminary data.</text>
</comment>
<dbReference type="PANTHER" id="PTHR43000">
    <property type="entry name" value="DTDP-D-GLUCOSE 4,6-DEHYDRATASE-RELATED"/>
    <property type="match status" value="1"/>
</dbReference>
<gene>
    <name evidence="3" type="ORF">IM725_15545</name>
</gene>
<organism evidence="3 4">
    <name type="scientific">Ramlibacter aquaticus</name>
    <dbReference type="NCBI Taxonomy" id="2780094"/>
    <lineage>
        <taxon>Bacteria</taxon>
        <taxon>Pseudomonadati</taxon>
        <taxon>Pseudomonadota</taxon>
        <taxon>Betaproteobacteria</taxon>
        <taxon>Burkholderiales</taxon>
        <taxon>Comamonadaceae</taxon>
        <taxon>Ramlibacter</taxon>
    </lineage>
</organism>
<dbReference type="Gene3D" id="3.90.25.10">
    <property type="entry name" value="UDP-galactose 4-epimerase, domain 1"/>
    <property type="match status" value="1"/>
</dbReference>
<dbReference type="Pfam" id="PF16363">
    <property type="entry name" value="GDP_Man_Dehyd"/>
    <property type="match status" value="1"/>
</dbReference>
<keyword evidence="4" id="KW-1185">Reference proteome</keyword>
<dbReference type="EMBL" id="JADDOJ010000073">
    <property type="protein sequence ID" value="MBE7941992.1"/>
    <property type="molecule type" value="Genomic_DNA"/>
</dbReference>
<dbReference type="InterPro" id="IPR036291">
    <property type="entry name" value="NAD(P)-bd_dom_sf"/>
</dbReference>
<evidence type="ECO:0000256" key="1">
    <source>
        <dbReference type="SAM" id="MobiDB-lite"/>
    </source>
</evidence>
<reference evidence="3 4" key="1">
    <citation type="submission" date="2020-10" db="EMBL/GenBank/DDBJ databases">
        <title>Draft genome of Ramlibacter aquaticus LMG 30558.</title>
        <authorList>
            <person name="Props R."/>
        </authorList>
    </citation>
    <scope>NUCLEOTIDE SEQUENCE [LARGE SCALE GENOMIC DNA]</scope>
    <source>
        <strain evidence="3 4">LMG 30558</strain>
    </source>
</reference>
<evidence type="ECO:0000313" key="3">
    <source>
        <dbReference type="EMBL" id="MBE7941992.1"/>
    </source>
</evidence>
<dbReference type="SUPFAM" id="SSF51735">
    <property type="entry name" value="NAD(P)-binding Rossmann-fold domains"/>
    <property type="match status" value="1"/>
</dbReference>
<proteinExistence type="predicted"/>